<feature type="transmembrane region" description="Helical" evidence="7">
    <location>
        <begin position="274"/>
        <end position="299"/>
    </location>
</feature>
<evidence type="ECO:0000256" key="3">
    <source>
        <dbReference type="ARBA" id="ARBA00022679"/>
    </source>
</evidence>
<dbReference type="PATRIC" id="fig|913848.6.peg.2495"/>
<protein>
    <submittedName>
        <fullName evidence="9">Glycosyltransferase</fullName>
    </submittedName>
</protein>
<keyword evidence="4 7" id="KW-0812">Transmembrane</keyword>
<evidence type="ECO:0000256" key="6">
    <source>
        <dbReference type="ARBA" id="ARBA00023136"/>
    </source>
</evidence>
<evidence type="ECO:0000256" key="4">
    <source>
        <dbReference type="ARBA" id="ARBA00022692"/>
    </source>
</evidence>
<dbReference type="EMBL" id="AZCN01000086">
    <property type="protein sequence ID" value="KRK14372.1"/>
    <property type="molecule type" value="Genomic_DNA"/>
</dbReference>
<keyword evidence="5 7" id="KW-1133">Transmembrane helix</keyword>
<dbReference type="Gene3D" id="3.90.550.10">
    <property type="entry name" value="Spore Coat Polysaccharide Biosynthesis Protein SpsA, Chain A"/>
    <property type="match status" value="1"/>
</dbReference>
<dbReference type="Pfam" id="PF00535">
    <property type="entry name" value="Glycos_transf_2"/>
    <property type="match status" value="1"/>
</dbReference>
<accession>A0A0R1F5J3</accession>
<comment type="caution">
    <text evidence="9">The sequence shown here is derived from an EMBL/GenBank/DDBJ whole genome shotgun (WGS) entry which is preliminary data.</text>
</comment>
<keyword evidence="3 9" id="KW-0808">Transferase</keyword>
<name>A0A0R1F5J3_9LACO</name>
<sequence>MSSIKQNKKLTVIVPCYNEEEVLPETVKELSNILDSLIKSKQIDSQSRLLFVNDGSKDDTWNLIENYSHELPHVTGIKFSRNFGHQDALLAGMTVAVNYSDMIITIDADLQDDINAIPKMVAAYYNGYDVVYGVRNNRDTDTAFKRGTAMAFYGLMRRLGVDMVPNSADYRLLSKRATKALLAFKERNLFLRGMVPLVGFPSTKVYYARKERFAGTSKYPLKKMIKFAFDGITSFSTVPIRLIMNLGILLVVVGIGLFVYTLMQKLRGAVITGWASLMTSIWVIGGVQLICISVIGEYIGKIFIEVKQRPRYTIEQENYTESFEYKDNSDD</sequence>
<feature type="transmembrane region" description="Helical" evidence="7">
    <location>
        <begin position="242"/>
        <end position="262"/>
    </location>
</feature>
<evidence type="ECO:0000256" key="7">
    <source>
        <dbReference type="SAM" id="Phobius"/>
    </source>
</evidence>
<organism evidence="9 10">
    <name type="scientific">Loigolactobacillus coryniformis subsp. coryniformis KCTC 3167 = DSM 20001</name>
    <dbReference type="NCBI Taxonomy" id="913848"/>
    <lineage>
        <taxon>Bacteria</taxon>
        <taxon>Bacillati</taxon>
        <taxon>Bacillota</taxon>
        <taxon>Bacilli</taxon>
        <taxon>Lactobacillales</taxon>
        <taxon>Lactobacillaceae</taxon>
        <taxon>Loigolactobacillus</taxon>
    </lineage>
</organism>
<dbReference type="RefSeq" id="WP_003679926.1">
    <property type="nucleotide sequence ID" value="NZ_AZCN01000086.1"/>
</dbReference>
<feature type="domain" description="Glycosyltransferase 2-like" evidence="8">
    <location>
        <begin position="11"/>
        <end position="179"/>
    </location>
</feature>
<dbReference type="GeneID" id="65916729"/>
<evidence type="ECO:0000256" key="5">
    <source>
        <dbReference type="ARBA" id="ARBA00022989"/>
    </source>
</evidence>
<evidence type="ECO:0000313" key="9">
    <source>
        <dbReference type="EMBL" id="KRK14372.1"/>
    </source>
</evidence>
<dbReference type="Proteomes" id="UP000051181">
    <property type="component" value="Unassembled WGS sequence"/>
</dbReference>
<dbReference type="CDD" id="cd04187">
    <property type="entry name" value="DPM1_like_bac"/>
    <property type="match status" value="1"/>
</dbReference>
<dbReference type="InterPro" id="IPR001173">
    <property type="entry name" value="Glyco_trans_2-like"/>
</dbReference>
<dbReference type="InterPro" id="IPR029044">
    <property type="entry name" value="Nucleotide-diphossugar_trans"/>
</dbReference>
<keyword evidence="6 7" id="KW-0472">Membrane</keyword>
<comment type="subcellular location">
    <subcellularLocation>
        <location evidence="1">Membrane</location>
        <topology evidence="1">Multi-pass membrane protein</topology>
    </subcellularLocation>
</comment>
<reference evidence="9 10" key="1">
    <citation type="journal article" date="2015" name="Genome Announc.">
        <title>Expanding the biotechnology potential of lactobacilli through comparative genomics of 213 strains and associated genera.</title>
        <authorList>
            <person name="Sun Z."/>
            <person name="Harris H.M."/>
            <person name="McCann A."/>
            <person name="Guo C."/>
            <person name="Argimon S."/>
            <person name="Zhang W."/>
            <person name="Yang X."/>
            <person name="Jeffery I.B."/>
            <person name="Cooney J.C."/>
            <person name="Kagawa T.F."/>
            <person name="Liu W."/>
            <person name="Song Y."/>
            <person name="Salvetti E."/>
            <person name="Wrobel A."/>
            <person name="Rasinkangas P."/>
            <person name="Parkhill J."/>
            <person name="Rea M.C."/>
            <person name="O'Sullivan O."/>
            <person name="Ritari J."/>
            <person name="Douillard F.P."/>
            <person name="Paul Ross R."/>
            <person name="Yang R."/>
            <person name="Briner A.E."/>
            <person name="Felis G.E."/>
            <person name="de Vos W.M."/>
            <person name="Barrangou R."/>
            <person name="Klaenhammer T.R."/>
            <person name="Caufield P.W."/>
            <person name="Cui Y."/>
            <person name="Zhang H."/>
            <person name="O'Toole P.W."/>
        </authorList>
    </citation>
    <scope>NUCLEOTIDE SEQUENCE [LARGE SCALE GENOMIC DNA]</scope>
    <source>
        <strain evidence="9 10">DSM 20001</strain>
    </source>
</reference>
<gene>
    <name evidence="9" type="ORF">FD22_GL002446</name>
</gene>
<proteinExistence type="predicted"/>
<dbReference type="GO" id="GO:0016757">
    <property type="term" value="F:glycosyltransferase activity"/>
    <property type="evidence" value="ECO:0007669"/>
    <property type="project" value="UniProtKB-KW"/>
</dbReference>
<evidence type="ECO:0000313" key="10">
    <source>
        <dbReference type="Proteomes" id="UP000051181"/>
    </source>
</evidence>
<dbReference type="PANTHER" id="PTHR48090:SF1">
    <property type="entry name" value="PROPHAGE BACTOPRENOL GLUCOSYL TRANSFERASE HOMOLOG"/>
    <property type="match status" value="1"/>
</dbReference>
<dbReference type="InterPro" id="IPR050256">
    <property type="entry name" value="Glycosyltransferase_2"/>
</dbReference>
<dbReference type="eggNOG" id="COG0463">
    <property type="taxonomic scope" value="Bacteria"/>
</dbReference>
<dbReference type="PANTHER" id="PTHR48090">
    <property type="entry name" value="UNDECAPRENYL-PHOSPHATE 4-DEOXY-4-FORMAMIDO-L-ARABINOSE TRANSFERASE-RELATED"/>
    <property type="match status" value="1"/>
</dbReference>
<evidence type="ECO:0000256" key="1">
    <source>
        <dbReference type="ARBA" id="ARBA00004141"/>
    </source>
</evidence>
<evidence type="ECO:0000256" key="2">
    <source>
        <dbReference type="ARBA" id="ARBA00022676"/>
    </source>
</evidence>
<dbReference type="SUPFAM" id="SSF53448">
    <property type="entry name" value="Nucleotide-diphospho-sugar transferases"/>
    <property type="match status" value="1"/>
</dbReference>
<evidence type="ECO:0000259" key="8">
    <source>
        <dbReference type="Pfam" id="PF00535"/>
    </source>
</evidence>
<keyword evidence="2" id="KW-0328">Glycosyltransferase</keyword>
<dbReference type="GO" id="GO:0005886">
    <property type="term" value="C:plasma membrane"/>
    <property type="evidence" value="ECO:0007669"/>
    <property type="project" value="TreeGrafter"/>
</dbReference>
<dbReference type="AlphaFoldDB" id="A0A0R1F5J3"/>